<evidence type="ECO:0000256" key="2">
    <source>
        <dbReference type="ARBA" id="ARBA00022448"/>
    </source>
</evidence>
<dbReference type="GO" id="GO:0030288">
    <property type="term" value="C:outer membrane-bounded periplasmic space"/>
    <property type="evidence" value="ECO:0007669"/>
    <property type="project" value="UniProtKB-ARBA"/>
</dbReference>
<dbReference type="CDD" id="cd08493">
    <property type="entry name" value="PBP2_DppA_like"/>
    <property type="match status" value="1"/>
</dbReference>
<feature type="domain" description="Solute-binding protein family 5" evidence="5">
    <location>
        <begin position="77"/>
        <end position="457"/>
    </location>
</feature>
<dbReference type="EMBL" id="CP000112">
    <property type="protein sequence ID" value="ABB37986.1"/>
    <property type="molecule type" value="Genomic_DNA"/>
</dbReference>
<dbReference type="Gene3D" id="3.10.105.10">
    <property type="entry name" value="Dipeptide-binding Protein, Domain 3"/>
    <property type="match status" value="1"/>
</dbReference>
<dbReference type="Proteomes" id="UP000002710">
    <property type="component" value="Chromosome"/>
</dbReference>
<keyword evidence="2" id="KW-0813">Transport</keyword>
<dbReference type="SUPFAM" id="SSF53850">
    <property type="entry name" value="Periplasmic binding protein-like II"/>
    <property type="match status" value="1"/>
</dbReference>
<protein>
    <submittedName>
        <fullName evidence="6">ABC-type transporter, periplasmic subunit</fullName>
    </submittedName>
</protein>
<reference evidence="6 7" key="1">
    <citation type="journal article" date="2011" name="J. Bacteriol.">
        <title>Complete genome sequence and updated annotation of Desulfovibrio alaskensis G20.</title>
        <authorList>
            <person name="Hauser L.J."/>
            <person name="Land M.L."/>
            <person name="Brown S.D."/>
            <person name="Larimer F."/>
            <person name="Keller K.L."/>
            <person name="Rapp-Giles B.J."/>
            <person name="Price M.N."/>
            <person name="Lin M."/>
            <person name="Bruce D.C."/>
            <person name="Detter J.C."/>
            <person name="Tapia R."/>
            <person name="Han C.S."/>
            <person name="Goodwin L.A."/>
            <person name="Cheng J.F."/>
            <person name="Pitluck S."/>
            <person name="Copeland A."/>
            <person name="Lucas S."/>
            <person name="Nolan M."/>
            <person name="Lapidus A.L."/>
            <person name="Palumbo A.V."/>
            <person name="Wall J.D."/>
        </authorList>
    </citation>
    <scope>NUCLEOTIDE SEQUENCE [LARGE SCALE GENOMIC DNA]</scope>
    <source>
        <strain evidence="7">ATCC BAA 1058 / DSM 17464 / G20</strain>
    </source>
</reference>
<organism evidence="6 7">
    <name type="scientific">Oleidesulfovibrio alaskensis (strain ATCC BAA-1058 / DSM 17464 / G20)</name>
    <name type="common">Desulfovibrio alaskensis</name>
    <dbReference type="NCBI Taxonomy" id="207559"/>
    <lineage>
        <taxon>Bacteria</taxon>
        <taxon>Pseudomonadati</taxon>
        <taxon>Thermodesulfobacteriota</taxon>
        <taxon>Desulfovibrionia</taxon>
        <taxon>Desulfovibrionales</taxon>
        <taxon>Desulfovibrionaceae</taxon>
        <taxon>Oleidesulfovibrio</taxon>
    </lineage>
</organism>
<comment type="similarity">
    <text evidence="1">Belongs to the bacterial solute-binding protein 5 family.</text>
</comment>
<dbReference type="GO" id="GO:0043190">
    <property type="term" value="C:ATP-binding cassette (ABC) transporter complex"/>
    <property type="evidence" value="ECO:0007669"/>
    <property type="project" value="InterPro"/>
</dbReference>
<dbReference type="InterPro" id="IPR000914">
    <property type="entry name" value="SBP_5_dom"/>
</dbReference>
<dbReference type="AlphaFoldDB" id="Q313B0"/>
<dbReference type="GO" id="GO:0015833">
    <property type="term" value="P:peptide transport"/>
    <property type="evidence" value="ECO:0007669"/>
    <property type="project" value="TreeGrafter"/>
</dbReference>
<dbReference type="InterPro" id="IPR039424">
    <property type="entry name" value="SBP_5"/>
</dbReference>
<accession>Q313B0</accession>
<dbReference type="PIRSF" id="PIRSF002741">
    <property type="entry name" value="MppA"/>
    <property type="match status" value="1"/>
</dbReference>
<keyword evidence="7" id="KW-1185">Reference proteome</keyword>
<dbReference type="STRING" id="207559.Dde_1185"/>
<sequence>MLKKLLLFTLAAVALTAYSLTPQSVLAAPKQGGTLVFARGADSPGLDPAYETDGNSFMVCDNIYDALVGFMPESTALTPSLATSWDISEDGMTYTFHLREGVSFHDGTPFNADAVVFSHGRQMKDKSKAKFFSKQWGWPEQAPAAEYWLSMEMDDIIESIEAKDDYTVVYKLKRPEAPFLANMAMDFADIVSPTAVLKHGADYITNPVGTGPFKFVSWQKNDRITLERNDDYWDGAPYLDKVLFRVIPDNSVRFLELMSGNVHICQYPNPEDVELAKSNGNLEVITQPGMNVGYLSFNHTKELWQDARIRRAIAHAVNKQAIVDNIYYGMGVPAVNTIPPTMWGYNNDITDYEYNPEKARQLLKEADFEGKLKAAGQDRITLWCMPVARPYNPSGMKVGEAIQADLKAVGINVELVTMEWGTYLKKQRSQDPGMDLFQLGWTGDNGDPDNFLAILLDGMADPNVRTQWKNEEYHQLMVDGKRTTDQAKRIEIYKKAQELIHQEAPMINMAHSIVAQPQHKRVQDFKLHPTTSVYLHKVWLK</sequence>
<dbReference type="KEGG" id="dde:Dde_1185"/>
<dbReference type="PANTHER" id="PTHR30290:SF9">
    <property type="entry name" value="OLIGOPEPTIDE-BINDING PROTEIN APPA"/>
    <property type="match status" value="1"/>
</dbReference>
<keyword evidence="3 4" id="KW-0732">Signal</keyword>
<evidence type="ECO:0000256" key="3">
    <source>
        <dbReference type="ARBA" id="ARBA00022729"/>
    </source>
</evidence>
<dbReference type="Gene3D" id="3.90.76.10">
    <property type="entry name" value="Dipeptide-binding Protein, Domain 1"/>
    <property type="match status" value="1"/>
</dbReference>
<dbReference type="Gene3D" id="3.40.190.10">
    <property type="entry name" value="Periplasmic binding protein-like II"/>
    <property type="match status" value="1"/>
</dbReference>
<feature type="chain" id="PRO_5004219847" evidence="4">
    <location>
        <begin position="28"/>
        <end position="541"/>
    </location>
</feature>
<evidence type="ECO:0000259" key="5">
    <source>
        <dbReference type="Pfam" id="PF00496"/>
    </source>
</evidence>
<proteinExistence type="inferred from homology"/>
<dbReference type="eggNOG" id="COG0747">
    <property type="taxonomic scope" value="Bacteria"/>
</dbReference>
<evidence type="ECO:0000256" key="1">
    <source>
        <dbReference type="ARBA" id="ARBA00005695"/>
    </source>
</evidence>
<evidence type="ECO:0000256" key="4">
    <source>
        <dbReference type="SAM" id="SignalP"/>
    </source>
</evidence>
<dbReference type="GO" id="GO:1904680">
    <property type="term" value="F:peptide transmembrane transporter activity"/>
    <property type="evidence" value="ECO:0007669"/>
    <property type="project" value="TreeGrafter"/>
</dbReference>
<dbReference type="RefSeq" id="WP_011367205.1">
    <property type="nucleotide sequence ID" value="NC_007519.1"/>
</dbReference>
<dbReference type="PANTHER" id="PTHR30290">
    <property type="entry name" value="PERIPLASMIC BINDING COMPONENT OF ABC TRANSPORTER"/>
    <property type="match status" value="1"/>
</dbReference>
<gene>
    <name evidence="6" type="ordered locus">Dde_1185</name>
</gene>
<feature type="signal peptide" evidence="4">
    <location>
        <begin position="1"/>
        <end position="27"/>
    </location>
</feature>
<dbReference type="PROSITE" id="PS01040">
    <property type="entry name" value="SBP_BACTERIAL_5"/>
    <property type="match status" value="1"/>
</dbReference>
<evidence type="ECO:0000313" key="6">
    <source>
        <dbReference type="EMBL" id="ABB37986.1"/>
    </source>
</evidence>
<name>Q313B0_OLEA2</name>
<dbReference type="InterPro" id="IPR023765">
    <property type="entry name" value="SBP_5_CS"/>
</dbReference>
<dbReference type="InterPro" id="IPR030678">
    <property type="entry name" value="Peptide/Ni-bd"/>
</dbReference>
<dbReference type="HOGENOM" id="CLU_017028_7_0_7"/>
<evidence type="ECO:0000313" key="7">
    <source>
        <dbReference type="Proteomes" id="UP000002710"/>
    </source>
</evidence>
<dbReference type="Pfam" id="PF00496">
    <property type="entry name" value="SBP_bac_5"/>
    <property type="match status" value="1"/>
</dbReference>